<dbReference type="EMBL" id="CAJPWZ010001094">
    <property type="protein sequence ID" value="CAG2207877.1"/>
    <property type="molecule type" value="Genomic_DNA"/>
</dbReference>
<dbReference type="AlphaFoldDB" id="A0A8S3RML0"/>
<dbReference type="PRINTS" id="PR00385">
    <property type="entry name" value="P450"/>
</dbReference>
<dbReference type="GO" id="GO:0020037">
    <property type="term" value="F:heme binding"/>
    <property type="evidence" value="ECO:0007669"/>
    <property type="project" value="InterPro"/>
</dbReference>
<dbReference type="SUPFAM" id="SSF48264">
    <property type="entry name" value="Cytochrome P450"/>
    <property type="match status" value="1"/>
</dbReference>
<accession>A0A8S3RML0</accession>
<dbReference type="PANTHER" id="PTHR24291:SF201">
    <property type="entry name" value="CYTOCHROME P450, FAMILY 4, SUBFAMILY B, POLYPEPTIDE 7"/>
    <property type="match status" value="1"/>
</dbReference>
<keyword evidence="2 3" id="KW-0479">Metal-binding</keyword>
<protein>
    <submittedName>
        <fullName evidence="4">CYP4B1</fullName>
        <ecNumber evidence="4">1.14.14.1</ecNumber>
    </submittedName>
</protein>
<dbReference type="InterPro" id="IPR017972">
    <property type="entry name" value="Cyt_P450_CS"/>
</dbReference>
<gene>
    <name evidence="4" type="ORF">MEDL_22113</name>
</gene>
<dbReference type="InterPro" id="IPR050196">
    <property type="entry name" value="Cytochrome_P450_Monoox"/>
</dbReference>
<dbReference type="Gene3D" id="1.10.630.10">
    <property type="entry name" value="Cytochrome P450"/>
    <property type="match status" value="1"/>
</dbReference>
<dbReference type="GO" id="GO:0016712">
    <property type="term" value="F:oxidoreductase activity, acting on paired donors, with incorporation or reduction of molecular oxygen, reduced flavin or flavoprotein as one donor, and incorporation of one atom of oxygen"/>
    <property type="evidence" value="ECO:0007669"/>
    <property type="project" value="UniProtKB-EC"/>
</dbReference>
<dbReference type="InterPro" id="IPR036396">
    <property type="entry name" value="Cyt_P450_sf"/>
</dbReference>
<keyword evidence="2 3" id="KW-0408">Iron</keyword>
<reference evidence="4" key="1">
    <citation type="submission" date="2021-03" db="EMBL/GenBank/DDBJ databases">
        <authorList>
            <person name="Bekaert M."/>
        </authorList>
    </citation>
    <scope>NUCLEOTIDE SEQUENCE</scope>
</reference>
<dbReference type="InterPro" id="IPR001128">
    <property type="entry name" value="Cyt_P450"/>
</dbReference>
<feature type="binding site" description="axial binding residue" evidence="2">
    <location>
        <position position="403"/>
    </location>
    <ligand>
        <name>heme</name>
        <dbReference type="ChEBI" id="CHEBI:30413"/>
    </ligand>
    <ligandPart>
        <name>Fe</name>
        <dbReference type="ChEBI" id="CHEBI:18248"/>
    </ligandPart>
</feature>
<dbReference type="GO" id="GO:0005506">
    <property type="term" value="F:iron ion binding"/>
    <property type="evidence" value="ECO:0007669"/>
    <property type="project" value="InterPro"/>
</dbReference>
<keyword evidence="3 4" id="KW-0560">Oxidoreductase</keyword>
<evidence type="ECO:0000256" key="2">
    <source>
        <dbReference type="PIRSR" id="PIRSR602401-1"/>
    </source>
</evidence>
<dbReference type="OrthoDB" id="1470350at2759"/>
<dbReference type="EC" id="1.14.14.1" evidence="4"/>
<name>A0A8S3RML0_MYTED</name>
<dbReference type="PRINTS" id="PR00463">
    <property type="entry name" value="EP450I"/>
</dbReference>
<keyword evidence="3" id="KW-0503">Monooxygenase</keyword>
<comment type="caution">
    <text evidence="4">The sequence shown here is derived from an EMBL/GenBank/DDBJ whole genome shotgun (WGS) entry which is preliminary data.</text>
</comment>
<keyword evidence="5" id="KW-1185">Reference proteome</keyword>
<evidence type="ECO:0000313" key="4">
    <source>
        <dbReference type="EMBL" id="CAG2207877.1"/>
    </source>
</evidence>
<proteinExistence type="inferred from homology"/>
<dbReference type="InterPro" id="IPR002401">
    <property type="entry name" value="Cyt_P450_E_grp-I"/>
</dbReference>
<comment type="similarity">
    <text evidence="1 3">Belongs to the cytochrome P450 family.</text>
</comment>
<evidence type="ECO:0000256" key="1">
    <source>
        <dbReference type="ARBA" id="ARBA00010617"/>
    </source>
</evidence>
<dbReference type="Pfam" id="PF00067">
    <property type="entry name" value="p450"/>
    <property type="match status" value="1"/>
</dbReference>
<sequence length="415" mass="47436">MWLLVATKEKKEEVQVPVQSGTLYQKFFDNLPGYSVTEKHWLTGHISLYVKNNSIDLEELQSLVKRFPKLFRIWFGFFRPSIQLVHPDTIKIMLKTSEPKPLGIGGNYRPALPWLGEGLLLAGGAKWARSRRLLTPAFHFEILKPYQTIYNSCTDKLLGLIDTYAETGESFELFQLISNCTLDIILQCAFSYQTDCQKDRDQHPYCRAISNVANLVATRHRQAAGKQEKKKYLDFLDILLSAKDETGIGLSPADIRAEVDTFMFEGHDTTTSGISWILYELAKNQSYQKLCQQEVDKVLRDSNDFVTWENLSQFDILTQCIKEGMRIHPPVPIVSRQSTKEVTIEGVTFPPDTTFSVNIYGLHHNPAVWKDHTTYDPSRFSKDRDSVLDSYAFIPFSAGPRNCIGQNFAMNEEKL</sequence>
<comment type="cofactor">
    <cofactor evidence="2">
        <name>heme</name>
        <dbReference type="ChEBI" id="CHEBI:30413"/>
    </cofactor>
</comment>
<dbReference type="PANTHER" id="PTHR24291">
    <property type="entry name" value="CYTOCHROME P450 FAMILY 4"/>
    <property type="match status" value="1"/>
</dbReference>
<organism evidence="4 5">
    <name type="scientific">Mytilus edulis</name>
    <name type="common">Blue mussel</name>
    <dbReference type="NCBI Taxonomy" id="6550"/>
    <lineage>
        <taxon>Eukaryota</taxon>
        <taxon>Metazoa</taxon>
        <taxon>Spiralia</taxon>
        <taxon>Lophotrochozoa</taxon>
        <taxon>Mollusca</taxon>
        <taxon>Bivalvia</taxon>
        <taxon>Autobranchia</taxon>
        <taxon>Pteriomorphia</taxon>
        <taxon>Mytilida</taxon>
        <taxon>Mytiloidea</taxon>
        <taxon>Mytilidae</taxon>
        <taxon>Mytilinae</taxon>
        <taxon>Mytilus</taxon>
    </lineage>
</organism>
<evidence type="ECO:0000313" key="5">
    <source>
        <dbReference type="Proteomes" id="UP000683360"/>
    </source>
</evidence>
<evidence type="ECO:0000256" key="3">
    <source>
        <dbReference type="RuleBase" id="RU000461"/>
    </source>
</evidence>
<keyword evidence="2 3" id="KW-0349">Heme</keyword>
<dbReference type="PROSITE" id="PS00086">
    <property type="entry name" value="CYTOCHROME_P450"/>
    <property type="match status" value="1"/>
</dbReference>
<dbReference type="Proteomes" id="UP000683360">
    <property type="component" value="Unassembled WGS sequence"/>
</dbReference>